<comment type="caution">
    <text evidence="1">The sequence shown here is derived from an EMBL/GenBank/DDBJ whole genome shotgun (WGS) entry which is preliminary data.</text>
</comment>
<sequence length="131" mass="14564">MRAPVALICQYIDRHKERFGAWPICRVLSDSGTKIAPATALHHTTGHYPPGRSRDHPRSRGVYACLGSELAPVDRIIPARAGFTVRDVVVMLGHRDHPRSRGVYLRRSHLCRSQTGSSPLARGLRPGLKVR</sequence>
<dbReference type="AntiFam" id="ANF00006">
    <property type="entry name" value="Translation of CRISPR region"/>
</dbReference>
<evidence type="ECO:0000313" key="2">
    <source>
        <dbReference type="Proteomes" id="UP000016536"/>
    </source>
</evidence>
<keyword evidence="2" id="KW-1185">Reference proteome</keyword>
<gene>
    <name evidence="1" type="ORF">HMPREF1979_03184</name>
</gene>
<dbReference type="AlphaFoldDB" id="U1RNG6"/>
<organism evidence="1 2">
    <name type="scientific">Actinomyces johnsonii F0542</name>
    <dbReference type="NCBI Taxonomy" id="1321818"/>
    <lineage>
        <taxon>Bacteria</taxon>
        <taxon>Bacillati</taxon>
        <taxon>Actinomycetota</taxon>
        <taxon>Actinomycetes</taxon>
        <taxon>Actinomycetales</taxon>
        <taxon>Actinomycetaceae</taxon>
        <taxon>Actinomyces</taxon>
    </lineage>
</organism>
<reference evidence="1 2" key="1">
    <citation type="submission" date="2013-08" db="EMBL/GenBank/DDBJ databases">
        <authorList>
            <person name="Weinstock G."/>
            <person name="Sodergren E."/>
            <person name="Wylie T."/>
            <person name="Fulton L."/>
            <person name="Fulton R."/>
            <person name="Fronick C."/>
            <person name="O'Laughlin M."/>
            <person name="Godfrey J."/>
            <person name="Miner T."/>
            <person name="Herter B."/>
            <person name="Appelbaum E."/>
            <person name="Cordes M."/>
            <person name="Lek S."/>
            <person name="Wollam A."/>
            <person name="Pepin K.H."/>
            <person name="Palsikar V.B."/>
            <person name="Mitreva M."/>
            <person name="Wilson R.K."/>
        </authorList>
    </citation>
    <scope>NUCLEOTIDE SEQUENCE [LARGE SCALE GENOMIC DNA]</scope>
    <source>
        <strain evidence="1 2">F0542</strain>
    </source>
</reference>
<dbReference type="AntiFam" id="ANF00057">
    <property type="entry name" value="Translation of E. coli type CRISPR repeat"/>
</dbReference>
<dbReference type="Proteomes" id="UP000016536">
    <property type="component" value="Unassembled WGS sequence"/>
</dbReference>
<accession>U1RNG6</accession>
<dbReference type="EMBL" id="AWSE01000269">
    <property type="protein sequence ID" value="ERH21193.1"/>
    <property type="molecule type" value="Genomic_DNA"/>
</dbReference>
<proteinExistence type="predicted"/>
<evidence type="ECO:0000313" key="1">
    <source>
        <dbReference type="EMBL" id="ERH21193.1"/>
    </source>
</evidence>
<protein>
    <submittedName>
        <fullName evidence="1">Uncharacterized protein</fullName>
    </submittedName>
</protein>
<name>U1RNG6_9ACTO</name>
<dbReference type="HOGENOM" id="CLU_1923050_0_0_11"/>